<accession>A0A6A3W1K4</accession>
<organism evidence="3 4">
    <name type="scientific">Phytophthora fragariae</name>
    <dbReference type="NCBI Taxonomy" id="53985"/>
    <lineage>
        <taxon>Eukaryota</taxon>
        <taxon>Sar</taxon>
        <taxon>Stramenopiles</taxon>
        <taxon>Oomycota</taxon>
        <taxon>Peronosporomycetes</taxon>
        <taxon>Peronosporales</taxon>
        <taxon>Peronosporaceae</taxon>
        <taxon>Phytophthora</taxon>
    </lineage>
</organism>
<dbReference type="OrthoDB" id="121351at2759"/>
<name>A0A6A3W1K4_9STRA</name>
<dbReference type="AlphaFoldDB" id="A0A6A3W1K4"/>
<evidence type="ECO:0000313" key="5">
    <source>
        <dbReference type="Proteomes" id="UP000441208"/>
    </source>
</evidence>
<comment type="caution">
    <text evidence="3">The sequence shown here is derived from an EMBL/GenBank/DDBJ whole genome shotgun (WGS) entry which is preliminary data.</text>
</comment>
<evidence type="ECO:0000313" key="2">
    <source>
        <dbReference type="EMBL" id="KAE9075105.1"/>
    </source>
</evidence>
<keyword evidence="4" id="KW-1185">Reference proteome</keyword>
<evidence type="ECO:0000256" key="1">
    <source>
        <dbReference type="SAM" id="Coils"/>
    </source>
</evidence>
<proteinExistence type="predicted"/>
<dbReference type="Proteomes" id="UP000441208">
    <property type="component" value="Unassembled WGS sequence"/>
</dbReference>
<sequence>MLPVATSGESSGSENVSMMMNVGGSVAEVPVVNACITADTSDRQNPTVVKLSKTYAQYPVQEMANDPEKKQLLPWPPYAGQSENAAGFAPHASRAAVKASSPVAATTRLPDKVEQPVTLDENEWLACVQRFEAAVPEELPEVGSLQEIRAVRRQAAKEAKKYRAARRVYRLQRKTQQKAEQLKKIEAAAAAGRAAHAAFERRKSRHDYQYTKQDNYGDILLSRAAEGQPVRVAQLRTASAGEMSCLPTALLALSKTHTQEVRLDSRAQFSVAGMELRKYGRCVTRHAPVDIVEGFGGGRSRVLGVWRFLGTTQYQQRIAVGALVVQGQDDEFLIGEDWMVEKQVKMDFRKKELKYRDERGDKVILPFTCNGIPSLRQGERNAAVVRLAKTVKLTTNTRNIVRVAVDAPDGATGIFLPKPEGKREKLPAREALGT</sequence>
<keyword evidence="1" id="KW-0175">Coiled coil</keyword>
<evidence type="ECO:0000313" key="4">
    <source>
        <dbReference type="Proteomes" id="UP000433483"/>
    </source>
</evidence>
<dbReference type="Proteomes" id="UP000433483">
    <property type="component" value="Unassembled WGS sequence"/>
</dbReference>
<feature type="coiled-coil region" evidence="1">
    <location>
        <begin position="145"/>
        <end position="191"/>
    </location>
</feature>
<protein>
    <submittedName>
        <fullName evidence="3">Uncharacterized protein</fullName>
    </submittedName>
</protein>
<evidence type="ECO:0000313" key="3">
    <source>
        <dbReference type="EMBL" id="KAE9175549.1"/>
    </source>
</evidence>
<reference evidence="4 5" key="1">
    <citation type="submission" date="2018-08" db="EMBL/GenBank/DDBJ databases">
        <title>Genomic investigation of the strawberry pathogen Phytophthora fragariae indicates pathogenicity is determined by transcriptional variation in three key races.</title>
        <authorList>
            <person name="Adams T.M."/>
            <person name="Armitage A.D."/>
            <person name="Sobczyk M.K."/>
            <person name="Bates H.J."/>
            <person name="Dunwell J.M."/>
            <person name="Nellist C.F."/>
            <person name="Harrison R.J."/>
        </authorList>
    </citation>
    <scope>NUCLEOTIDE SEQUENCE [LARGE SCALE GENOMIC DNA]</scope>
    <source>
        <strain evidence="3 4">NOV-27</strain>
        <strain evidence="2 5">NOV-71</strain>
    </source>
</reference>
<dbReference type="EMBL" id="QXGB01002719">
    <property type="protein sequence ID" value="KAE9175549.1"/>
    <property type="molecule type" value="Genomic_DNA"/>
</dbReference>
<gene>
    <name evidence="3" type="ORF">PF005_g25355</name>
    <name evidence="2" type="ORF">PF007_g25131</name>
</gene>
<dbReference type="EMBL" id="QXFZ01002641">
    <property type="protein sequence ID" value="KAE9075105.1"/>
    <property type="molecule type" value="Genomic_DNA"/>
</dbReference>